<dbReference type="InterPro" id="IPR046373">
    <property type="entry name" value="Acyl-CoA_Oxase/DH_mid-dom_sf"/>
</dbReference>
<dbReference type="Gene3D" id="1.10.540.10">
    <property type="entry name" value="Acyl-CoA dehydrogenase/oxidase, N-terminal domain"/>
    <property type="match status" value="1"/>
</dbReference>
<dbReference type="RefSeq" id="WP_171186095.1">
    <property type="nucleotide sequence ID" value="NZ_WTPX01000048.1"/>
</dbReference>
<protein>
    <submittedName>
        <fullName evidence="2">Acyl-CoA dehydrogenase</fullName>
        <ecNumber evidence="2">1.3.99.-</ecNumber>
    </submittedName>
</protein>
<gene>
    <name evidence="2" type="primary">mmgC</name>
    <name evidence="2" type="ORF">LzC2_18340</name>
</gene>
<dbReference type="Pfam" id="PF02771">
    <property type="entry name" value="Acyl-CoA_dh_N"/>
    <property type="match status" value="1"/>
</dbReference>
<dbReference type="EMBL" id="WTPX01000048">
    <property type="protein sequence ID" value="NNJ25760.1"/>
    <property type="molecule type" value="Genomic_DNA"/>
</dbReference>
<reference evidence="2 3" key="1">
    <citation type="journal article" date="2020" name="Syst. Appl. Microbiol.">
        <title>Alienimonas chondri sp. nov., a novel planctomycete isolated from the biofilm of the red alga Chondrus crispus.</title>
        <authorList>
            <person name="Vitorino I."/>
            <person name="Albuquerque L."/>
            <person name="Wiegand S."/>
            <person name="Kallscheuer N."/>
            <person name="da Costa M.S."/>
            <person name="Lobo-da-Cunha A."/>
            <person name="Jogler C."/>
            <person name="Lage O.M."/>
        </authorList>
    </citation>
    <scope>NUCLEOTIDE SEQUENCE [LARGE SCALE GENOMIC DNA]</scope>
    <source>
        <strain evidence="2 3">LzC2</strain>
    </source>
</reference>
<dbReference type="PANTHER" id="PTHR43884:SF12">
    <property type="entry name" value="ISOVALERYL-COA DEHYDROGENASE, MITOCHONDRIAL-RELATED"/>
    <property type="match status" value="1"/>
</dbReference>
<dbReference type="EC" id="1.3.99.-" evidence="2"/>
<accession>A0ABX1VE18</accession>
<dbReference type="InterPro" id="IPR009100">
    <property type="entry name" value="AcylCoA_DH/oxidase_NM_dom_sf"/>
</dbReference>
<evidence type="ECO:0000259" key="1">
    <source>
        <dbReference type="Pfam" id="PF02771"/>
    </source>
</evidence>
<dbReference type="Proteomes" id="UP000609651">
    <property type="component" value="Unassembled WGS sequence"/>
</dbReference>
<evidence type="ECO:0000313" key="3">
    <source>
        <dbReference type="Proteomes" id="UP000609651"/>
    </source>
</evidence>
<organism evidence="2 3">
    <name type="scientific">Alienimonas chondri</name>
    <dbReference type="NCBI Taxonomy" id="2681879"/>
    <lineage>
        <taxon>Bacteria</taxon>
        <taxon>Pseudomonadati</taxon>
        <taxon>Planctomycetota</taxon>
        <taxon>Planctomycetia</taxon>
        <taxon>Planctomycetales</taxon>
        <taxon>Planctomycetaceae</taxon>
        <taxon>Alienimonas</taxon>
    </lineage>
</organism>
<comment type="caution">
    <text evidence="2">The sequence shown here is derived from an EMBL/GenBank/DDBJ whole genome shotgun (WGS) entry which is preliminary data.</text>
</comment>
<dbReference type="SUPFAM" id="SSF56645">
    <property type="entry name" value="Acyl-CoA dehydrogenase NM domain-like"/>
    <property type="match status" value="1"/>
</dbReference>
<evidence type="ECO:0000313" key="2">
    <source>
        <dbReference type="EMBL" id="NNJ25760.1"/>
    </source>
</evidence>
<dbReference type="GO" id="GO:0016491">
    <property type="term" value="F:oxidoreductase activity"/>
    <property type="evidence" value="ECO:0007669"/>
    <property type="project" value="UniProtKB-KW"/>
</dbReference>
<dbReference type="Gene3D" id="2.40.110.10">
    <property type="entry name" value="Butyryl-CoA Dehydrogenase, subunit A, domain 2"/>
    <property type="match status" value="1"/>
</dbReference>
<keyword evidence="3" id="KW-1185">Reference proteome</keyword>
<proteinExistence type="predicted"/>
<dbReference type="InterPro" id="IPR037069">
    <property type="entry name" value="AcylCoA_DH/ox_N_sf"/>
</dbReference>
<dbReference type="PANTHER" id="PTHR43884">
    <property type="entry name" value="ACYL-COA DEHYDROGENASE"/>
    <property type="match status" value="1"/>
</dbReference>
<dbReference type="InterPro" id="IPR013786">
    <property type="entry name" value="AcylCoA_DH/ox_N"/>
</dbReference>
<keyword evidence="2" id="KW-0560">Oxidoreductase</keyword>
<feature type="domain" description="Acyl-CoA dehydrogenase/oxidase N-terminal" evidence="1">
    <location>
        <begin position="14"/>
        <end position="104"/>
    </location>
</feature>
<name>A0ABX1VE18_9PLAN</name>
<sequence>MTNYVPETLLADLRDLAERQERPGATAKPAFQRMAEAGVCGWAIPEAFGGAALSSAEIMTGYEALAAENLCATFVLTQFNAAVGRLVQSENEELRGDLLPQFAAADQFATVGISHLTTSRRHLGEPAVKVEEREAGFVLSGTLPWCTAAGMADLILAGAELPDGRQLLTFLPTDAPGVTVADSPELLALTASATAAVTLDGVRVGRGAVVSGPVKEVMKQGSGGTGSVGTSALAIGHAAGTLRGLAAEAEKRPELRETLEPLQRERAALSADVQTIATATSADELPDGLTAQTVRARANSLCLRSAQAYLTASKGAGFVAGHPAGRFVREAMFFQVWSCPAPVAAAALREFACGL</sequence>